<accession>A0A9W3CLZ3</accession>
<dbReference type="AlphaFoldDB" id="A0A9W3CLZ3"/>
<dbReference type="GeneID" id="130501702"/>
<organism evidence="3 4">
    <name type="scientific">Raphanus sativus</name>
    <name type="common">Radish</name>
    <name type="synonym">Raphanus raphanistrum var. sativus</name>
    <dbReference type="NCBI Taxonomy" id="3726"/>
    <lineage>
        <taxon>Eukaryota</taxon>
        <taxon>Viridiplantae</taxon>
        <taxon>Streptophyta</taxon>
        <taxon>Embryophyta</taxon>
        <taxon>Tracheophyta</taxon>
        <taxon>Spermatophyta</taxon>
        <taxon>Magnoliopsida</taxon>
        <taxon>eudicotyledons</taxon>
        <taxon>Gunneridae</taxon>
        <taxon>Pentapetalae</taxon>
        <taxon>rosids</taxon>
        <taxon>malvids</taxon>
        <taxon>Brassicales</taxon>
        <taxon>Brassicaceae</taxon>
        <taxon>Brassiceae</taxon>
        <taxon>Raphanus</taxon>
    </lineage>
</organism>
<feature type="domain" description="Helitron helicase-like" evidence="2">
    <location>
        <begin position="479"/>
        <end position="661"/>
    </location>
</feature>
<evidence type="ECO:0000313" key="3">
    <source>
        <dbReference type="Proteomes" id="UP000504610"/>
    </source>
</evidence>
<feature type="region of interest" description="Disordered" evidence="1">
    <location>
        <begin position="110"/>
        <end position="145"/>
    </location>
</feature>
<proteinExistence type="predicted"/>
<dbReference type="InterPro" id="IPR025476">
    <property type="entry name" value="Helitron_helicase-like"/>
</dbReference>
<dbReference type="Proteomes" id="UP000504610">
    <property type="component" value="Unplaced"/>
</dbReference>
<evidence type="ECO:0000256" key="1">
    <source>
        <dbReference type="SAM" id="MobiDB-lite"/>
    </source>
</evidence>
<dbReference type="KEGG" id="rsz:130501702"/>
<evidence type="ECO:0000259" key="2">
    <source>
        <dbReference type="Pfam" id="PF14214"/>
    </source>
</evidence>
<sequence length="737" mass="84442">MFGVYIESNNVSSKGGMYKVGKVWKNPSLLLTGGSTSQSFTQSDVGTSYLTGSQKQCFDVLYLQDSILQLESQPNEDNMIKLKESNLRVLSDFEAMKQIDNRVLITEEGEDYSDQSYDVSSEDGDSFEVLSDNPEVQTSNPSPITDEQRSRILTMADIFRNMFEGGSSSSTTPLQTPKSTEYLDEGDPTCICEYCGAKMWYGERIEKKRKSKKPKFSLCCGLGQVQLPLLKESPEILKRLLHGDDDISSYFRENIRQLNMVFSFTSLGGKVDRCVPQGRGPKMFQLQGENYHLMGSLKPQAGEEPKFSQLYIVDTEIEIDKRASIIGKYKKKADKAKKESLRKKVIEMIVQMLNQVNPYVHQFRSARDRFNTNSGATFHMRIVSSREKDGRTYDTPTASEVAALIPGDFNLEMDKRDIVLQEKQTGWLKRISEIHPSYLALQYPLIFAYGEDGFRLGIEKRATEATAKLKRKNISMRQWYAYRIMERDGESHTLLHSKRLFQQFLVDGYTTIEANRLSYLRMNQKSLRSDSYASIQQSENNGDNDMHEQGSRFLLPATFVGGPRYMKNLYLDAMAICKYYGFPDLFITFTCNPKWPEITRYVQPRKLTPDNRPEILCRIFKVKLDRLMSDLTEKNLLGKTVASMYTVEFQKRGLPHAHILLFMHPKYKFPKTEDIDKIISAEIPDKDKEPELFDVVKDMMIHGPCGAVNMNSPCMENGKCSKLYPKDFVDKTSVNRE</sequence>
<keyword evidence="3" id="KW-1185">Reference proteome</keyword>
<protein>
    <submittedName>
        <fullName evidence="4">Uncharacterized protein LOC130501702</fullName>
    </submittedName>
</protein>
<gene>
    <name evidence="4" type="primary">LOC130501702</name>
</gene>
<dbReference type="PANTHER" id="PTHR45786:SF66">
    <property type="entry name" value="HOOK MOTIF PROTEIN, PUTATIVE-RELATED"/>
    <property type="match status" value="1"/>
</dbReference>
<feature type="compositionally biased region" description="Polar residues" evidence="1">
    <location>
        <begin position="134"/>
        <end position="145"/>
    </location>
</feature>
<dbReference type="Pfam" id="PF14214">
    <property type="entry name" value="Helitron_like_N"/>
    <property type="match status" value="1"/>
</dbReference>
<feature type="non-terminal residue" evidence="4">
    <location>
        <position position="737"/>
    </location>
</feature>
<evidence type="ECO:0000313" key="4">
    <source>
        <dbReference type="RefSeq" id="XP_056852516.1"/>
    </source>
</evidence>
<dbReference type="RefSeq" id="XP_056852516.1">
    <property type="nucleotide sequence ID" value="XM_056996536.1"/>
</dbReference>
<name>A0A9W3CLZ3_RAPSA</name>
<dbReference type="OrthoDB" id="1111395at2759"/>
<reference evidence="4" key="1">
    <citation type="submission" date="2025-08" db="UniProtKB">
        <authorList>
            <consortium name="RefSeq"/>
        </authorList>
    </citation>
    <scope>IDENTIFICATION</scope>
    <source>
        <tissue evidence="4">Leaf</tissue>
    </source>
</reference>
<dbReference type="PANTHER" id="PTHR45786">
    <property type="entry name" value="DNA BINDING PROTEIN-LIKE"/>
    <property type="match status" value="1"/>
</dbReference>